<dbReference type="CDD" id="cd00085">
    <property type="entry name" value="HNHc"/>
    <property type="match status" value="1"/>
</dbReference>
<proteinExistence type="predicted"/>
<dbReference type="Pfam" id="PF03235">
    <property type="entry name" value="GmrSD_N"/>
    <property type="match status" value="1"/>
</dbReference>
<dbReference type="Proteomes" id="UP000437638">
    <property type="component" value="Unassembled WGS sequence"/>
</dbReference>
<reference evidence="3 4" key="1">
    <citation type="submission" date="2019-12" db="EMBL/GenBank/DDBJ databases">
        <title>Halomonas rutogse sp. nov. isolated from two lakes on Tibetan Plateau.</title>
        <authorList>
            <person name="Gao P."/>
        </authorList>
    </citation>
    <scope>NUCLEOTIDE SEQUENCE [LARGE SCALE GENOMIC DNA]</scope>
    <source>
        <strain evidence="3 4">ZH2S</strain>
    </source>
</reference>
<feature type="domain" description="HNH" evidence="1">
    <location>
        <begin position="410"/>
        <end position="462"/>
    </location>
</feature>
<dbReference type="Gene3D" id="1.10.30.50">
    <property type="match status" value="1"/>
</dbReference>
<gene>
    <name evidence="3" type="ORF">GPM19_10180</name>
</gene>
<dbReference type="InterPro" id="IPR004919">
    <property type="entry name" value="GmrSD_N"/>
</dbReference>
<evidence type="ECO:0000313" key="4">
    <source>
        <dbReference type="Proteomes" id="UP000437638"/>
    </source>
</evidence>
<evidence type="ECO:0000259" key="1">
    <source>
        <dbReference type="Pfam" id="PF01844"/>
    </source>
</evidence>
<dbReference type="AlphaFoldDB" id="A0A7X3H2R3"/>
<organism evidence="3 4">
    <name type="scientific">Vreelandella zhuhanensis</name>
    <dbReference type="NCBI Taxonomy" id="2684210"/>
    <lineage>
        <taxon>Bacteria</taxon>
        <taxon>Pseudomonadati</taxon>
        <taxon>Pseudomonadota</taxon>
        <taxon>Gammaproteobacteria</taxon>
        <taxon>Oceanospirillales</taxon>
        <taxon>Halomonadaceae</taxon>
        <taxon>Vreelandella</taxon>
    </lineage>
</organism>
<dbReference type="PANTHER" id="PTHR39639">
    <property type="entry name" value="CHROMOSOME 16, WHOLE GENOME SHOTGUN SEQUENCE"/>
    <property type="match status" value="1"/>
</dbReference>
<dbReference type="InterPro" id="IPR002711">
    <property type="entry name" value="HNH"/>
</dbReference>
<keyword evidence="4" id="KW-1185">Reference proteome</keyword>
<dbReference type="EMBL" id="WTKP01000006">
    <property type="protein sequence ID" value="MWJ28568.1"/>
    <property type="molecule type" value="Genomic_DNA"/>
</dbReference>
<feature type="domain" description="GmrSD restriction endonucleases N-terminal" evidence="2">
    <location>
        <begin position="23"/>
        <end position="168"/>
    </location>
</feature>
<dbReference type="GO" id="GO:0004519">
    <property type="term" value="F:endonuclease activity"/>
    <property type="evidence" value="ECO:0007669"/>
    <property type="project" value="InterPro"/>
</dbReference>
<dbReference type="Pfam" id="PF01844">
    <property type="entry name" value="HNH"/>
    <property type="match status" value="1"/>
</dbReference>
<name>A0A7X3H2R3_9GAMM</name>
<dbReference type="PANTHER" id="PTHR39639:SF1">
    <property type="entry name" value="DUF262 DOMAIN-CONTAINING PROTEIN"/>
    <property type="match status" value="1"/>
</dbReference>
<comment type="caution">
    <text evidence="3">The sequence shown here is derived from an EMBL/GenBank/DDBJ whole genome shotgun (WGS) entry which is preliminary data.</text>
</comment>
<dbReference type="GO" id="GO:0003676">
    <property type="term" value="F:nucleic acid binding"/>
    <property type="evidence" value="ECO:0007669"/>
    <property type="project" value="InterPro"/>
</dbReference>
<protein>
    <submittedName>
        <fullName evidence="3">DUF262 domain-containing protein</fullName>
    </submittedName>
</protein>
<dbReference type="RefSeq" id="WP_160418920.1">
    <property type="nucleotide sequence ID" value="NZ_WTKP01000006.1"/>
</dbReference>
<accession>A0A7X3H2R3</accession>
<sequence length="468" mass="54945">MPFNPRPEYTIVSTEFGIKDFHDYREDFVTRPPYQRKAVWAKKKKQSLLDSLFRRYYIPKLVVREVRLSDTTAVNEVIDGQQRITTVQDFFAGEYPLPRSLADLDPNLPGKYYDDLDVSVRKFIDKSLKYQADIIKDIDSPHDVNHQIIATEIFWRLQQGETLNYMEVAHAQLSSLTRNFIVKYADDQSFDYERYEPIEKNQNKHSFFNLLSVDNNRMKHLQFMARFLMIETGGGYADLSDRKIEEFINDHKQADGIGNLAYESQAEAIAVLRVLNVFHEIFKNDPMLDDASGIKEFSVEYFIISIYMLVRHVSRHYVVDYSTGEVIRNFIYWFHRRWKSYDETEDIDLLTFSNHRQQGEKDLEIRDMILRQVFFDYLASQSLEIVAKDTKRSFTEFERISIYRKGKGLCQQCLREGKPEKETRVSWSRYQADHVIPHAKGGKTVIENGELLCSYHNQSKGASLANST</sequence>
<evidence type="ECO:0000313" key="3">
    <source>
        <dbReference type="EMBL" id="MWJ28568.1"/>
    </source>
</evidence>
<dbReference type="GO" id="GO:0008270">
    <property type="term" value="F:zinc ion binding"/>
    <property type="evidence" value="ECO:0007669"/>
    <property type="project" value="InterPro"/>
</dbReference>
<evidence type="ECO:0000259" key="2">
    <source>
        <dbReference type="Pfam" id="PF03235"/>
    </source>
</evidence>
<dbReference type="InterPro" id="IPR003615">
    <property type="entry name" value="HNH_nuc"/>
</dbReference>